<accession>A0ABS4PK07</accession>
<name>A0ABS4PK07_9PSEU</name>
<keyword evidence="1" id="KW-1133">Transmembrane helix</keyword>
<dbReference type="RefSeq" id="WP_209662925.1">
    <property type="nucleotide sequence ID" value="NZ_JAGGMS010000001.1"/>
</dbReference>
<keyword evidence="1" id="KW-0472">Membrane</keyword>
<dbReference type="EMBL" id="JAGGMS010000001">
    <property type="protein sequence ID" value="MBP2179169.1"/>
    <property type="molecule type" value="Genomic_DNA"/>
</dbReference>
<evidence type="ECO:0000313" key="3">
    <source>
        <dbReference type="Proteomes" id="UP000741013"/>
    </source>
</evidence>
<sequence>MIDGLATALIIATLVGAVWALVHVLRNRPPNGPMYGALAVLEAALLVQTVAGIVNFANTDRPVDGPEFLAYLIGILVILPIAVLWSMAERTRWGTGVLVVACLALPVMIVRMQQIWELRGA</sequence>
<proteinExistence type="predicted"/>
<organism evidence="2 3">
    <name type="scientific">Amycolatopsis magusensis</name>
    <dbReference type="NCBI Taxonomy" id="882444"/>
    <lineage>
        <taxon>Bacteria</taxon>
        <taxon>Bacillati</taxon>
        <taxon>Actinomycetota</taxon>
        <taxon>Actinomycetes</taxon>
        <taxon>Pseudonocardiales</taxon>
        <taxon>Pseudonocardiaceae</taxon>
        <taxon>Amycolatopsis</taxon>
    </lineage>
</organism>
<keyword evidence="3" id="KW-1185">Reference proteome</keyword>
<keyword evidence="1" id="KW-0812">Transmembrane</keyword>
<comment type="caution">
    <text evidence="2">The sequence shown here is derived from an EMBL/GenBank/DDBJ whole genome shotgun (WGS) entry which is preliminary data.</text>
</comment>
<dbReference type="Proteomes" id="UP000741013">
    <property type="component" value="Unassembled WGS sequence"/>
</dbReference>
<reference evidence="2 3" key="1">
    <citation type="submission" date="2021-03" db="EMBL/GenBank/DDBJ databases">
        <title>Sequencing the genomes of 1000 actinobacteria strains.</title>
        <authorList>
            <person name="Klenk H.-P."/>
        </authorList>
    </citation>
    <scope>NUCLEOTIDE SEQUENCE [LARGE SCALE GENOMIC DNA]</scope>
    <source>
        <strain evidence="2 3">DSM 45510</strain>
    </source>
</reference>
<gene>
    <name evidence="2" type="ORF">JOM49_000695</name>
</gene>
<feature type="transmembrane region" description="Helical" evidence="1">
    <location>
        <begin position="93"/>
        <end position="110"/>
    </location>
</feature>
<feature type="transmembrane region" description="Helical" evidence="1">
    <location>
        <begin position="36"/>
        <end position="56"/>
    </location>
</feature>
<evidence type="ECO:0000256" key="1">
    <source>
        <dbReference type="SAM" id="Phobius"/>
    </source>
</evidence>
<protein>
    <submittedName>
        <fullName evidence="2">4-amino-4-deoxy-L-arabinose transferase-like glycosyltransferase</fullName>
    </submittedName>
</protein>
<evidence type="ECO:0000313" key="2">
    <source>
        <dbReference type="EMBL" id="MBP2179169.1"/>
    </source>
</evidence>
<feature type="transmembrane region" description="Helical" evidence="1">
    <location>
        <begin position="68"/>
        <end position="87"/>
    </location>
</feature>